<evidence type="ECO:0000259" key="4">
    <source>
        <dbReference type="Pfam" id="PF00534"/>
    </source>
</evidence>
<dbReference type="InterPro" id="IPR001296">
    <property type="entry name" value="Glyco_trans_1"/>
</dbReference>
<dbReference type="EMBL" id="MFIV01000093">
    <property type="protein sequence ID" value="OGF98521.1"/>
    <property type="molecule type" value="Genomic_DNA"/>
</dbReference>
<dbReference type="PANTHER" id="PTHR12526">
    <property type="entry name" value="GLYCOSYLTRANSFERASE"/>
    <property type="match status" value="1"/>
</dbReference>
<evidence type="ECO:0000256" key="1">
    <source>
        <dbReference type="ARBA" id="ARBA00009481"/>
    </source>
</evidence>
<gene>
    <name evidence="6" type="ORF">A2Z86_04800</name>
</gene>
<dbReference type="GO" id="GO:0016757">
    <property type="term" value="F:glycosyltransferase activity"/>
    <property type="evidence" value="ECO:0007669"/>
    <property type="project" value="UniProtKB-KW"/>
</dbReference>
<keyword evidence="3" id="KW-0808">Transferase</keyword>
<dbReference type="CDD" id="cd03801">
    <property type="entry name" value="GT4_PimA-like"/>
    <property type="match status" value="1"/>
</dbReference>
<dbReference type="Pfam" id="PF00534">
    <property type="entry name" value="Glycos_transf_1"/>
    <property type="match status" value="1"/>
</dbReference>
<comment type="similarity">
    <text evidence="1">Belongs to the glycosyltransferase group 1 family. Glycosyltransferase 4 subfamily.</text>
</comment>
<reference evidence="6 7" key="1">
    <citation type="journal article" date="2016" name="Nat. Commun.">
        <title>Thousands of microbial genomes shed light on interconnected biogeochemical processes in an aquifer system.</title>
        <authorList>
            <person name="Anantharaman K."/>
            <person name="Brown C.T."/>
            <person name="Hug L.A."/>
            <person name="Sharon I."/>
            <person name="Castelle C.J."/>
            <person name="Probst A.J."/>
            <person name="Thomas B.C."/>
            <person name="Singh A."/>
            <person name="Wilkins M.J."/>
            <person name="Karaoz U."/>
            <person name="Brodie E.L."/>
            <person name="Williams K.H."/>
            <person name="Hubbard S.S."/>
            <person name="Banfield J.F."/>
        </authorList>
    </citation>
    <scope>NUCLEOTIDE SEQUENCE [LARGE SCALE GENOMIC DNA]</scope>
</reference>
<evidence type="ECO:0008006" key="8">
    <source>
        <dbReference type="Google" id="ProtNLM"/>
    </source>
</evidence>
<dbReference type="Proteomes" id="UP000176992">
    <property type="component" value="Unassembled WGS sequence"/>
</dbReference>
<feature type="domain" description="Glycosyltransferase subfamily 4-like N-terminal" evidence="5">
    <location>
        <begin position="12"/>
        <end position="165"/>
    </location>
</feature>
<dbReference type="InterPro" id="IPR028098">
    <property type="entry name" value="Glyco_trans_4-like_N"/>
</dbReference>
<dbReference type="PANTHER" id="PTHR12526:SF640">
    <property type="entry name" value="COLANIC ACID BIOSYNTHESIS GLYCOSYLTRANSFERASE WCAL-RELATED"/>
    <property type="match status" value="1"/>
</dbReference>
<dbReference type="Pfam" id="PF13439">
    <property type="entry name" value="Glyco_transf_4"/>
    <property type="match status" value="1"/>
</dbReference>
<name>A0A1F5YFA4_9BACT</name>
<dbReference type="AlphaFoldDB" id="A0A1F5YFA4"/>
<evidence type="ECO:0000256" key="3">
    <source>
        <dbReference type="ARBA" id="ARBA00022679"/>
    </source>
</evidence>
<dbReference type="Gene3D" id="3.40.50.2000">
    <property type="entry name" value="Glycogen Phosphorylase B"/>
    <property type="match status" value="2"/>
</dbReference>
<proteinExistence type="inferred from homology"/>
<evidence type="ECO:0000259" key="5">
    <source>
        <dbReference type="Pfam" id="PF13439"/>
    </source>
</evidence>
<evidence type="ECO:0000313" key="7">
    <source>
        <dbReference type="Proteomes" id="UP000176992"/>
    </source>
</evidence>
<organism evidence="6 7">
    <name type="scientific">Candidatus Glassbacteria bacterium GWA2_58_10</name>
    <dbReference type="NCBI Taxonomy" id="1817865"/>
    <lineage>
        <taxon>Bacteria</taxon>
        <taxon>Candidatus Glassiibacteriota</taxon>
    </lineage>
</organism>
<protein>
    <recommendedName>
        <fullName evidence="8">Glycosyl transferase</fullName>
    </recommendedName>
</protein>
<dbReference type="SUPFAM" id="SSF53756">
    <property type="entry name" value="UDP-Glycosyltransferase/glycogen phosphorylase"/>
    <property type="match status" value="1"/>
</dbReference>
<evidence type="ECO:0000313" key="6">
    <source>
        <dbReference type="EMBL" id="OGF98521.1"/>
    </source>
</evidence>
<sequence>MRLIHLTSSGGWGGREMYPASLAAAQAGRGHTVSLVAKKNTPLSRFLASSSLDHDLLRVGPYIDPAAALELCRIIKLRKPEVIQVHLSRDLALVSLACRLARLRPALILHKHIASAGNKKDLFHRYLYGRLSAVVAVSEFVKRSLVASCPIEPGRVRVIFNGVDIVKFRAADRSAEPGRSELRRELGAVDEETRLVGVVGRLDPRKGQQWLIQAAARLGGSVPELRCVLIGASEGDYRKHLEREVKTLGLGGRVLFCGYREEVRDIFSALDILVVPSFEEAFGLVAVEGMLSGLPVIAAASGALPEFIEDGATGLLVEQGNVEALAGILERLAGDKELRSALGSRGRAWAAQNLSLERVLGQLDDLYRECLAGGR</sequence>
<comment type="caution">
    <text evidence="6">The sequence shown here is derived from an EMBL/GenBank/DDBJ whole genome shotgun (WGS) entry which is preliminary data.</text>
</comment>
<accession>A0A1F5YFA4</accession>
<feature type="domain" description="Glycosyl transferase family 1" evidence="4">
    <location>
        <begin position="188"/>
        <end position="349"/>
    </location>
</feature>
<keyword evidence="2" id="KW-0328">Glycosyltransferase</keyword>
<evidence type="ECO:0000256" key="2">
    <source>
        <dbReference type="ARBA" id="ARBA00022676"/>
    </source>
</evidence>